<comment type="similarity">
    <text evidence="1">Belongs to the YciI family.</text>
</comment>
<evidence type="ECO:0000259" key="2">
    <source>
        <dbReference type="Pfam" id="PF03795"/>
    </source>
</evidence>
<dbReference type="RefSeq" id="WP_188668806.1">
    <property type="nucleotide sequence ID" value="NZ_BMJI01000019.1"/>
</dbReference>
<dbReference type="Pfam" id="PF03795">
    <property type="entry name" value="YCII"/>
    <property type="match status" value="1"/>
</dbReference>
<evidence type="ECO:0000313" key="4">
    <source>
        <dbReference type="Proteomes" id="UP000597761"/>
    </source>
</evidence>
<protein>
    <recommendedName>
        <fullName evidence="2">YCII-related domain-containing protein</fullName>
    </recommendedName>
</protein>
<gene>
    <name evidence="3" type="ORF">GCM10011512_25500</name>
</gene>
<dbReference type="InterPro" id="IPR051807">
    <property type="entry name" value="Sec-metab_biosynth-assoc"/>
</dbReference>
<organism evidence="3 4">
    <name type="scientific">Tersicoccus solisilvae</name>
    <dbReference type="NCBI Taxonomy" id="1882339"/>
    <lineage>
        <taxon>Bacteria</taxon>
        <taxon>Bacillati</taxon>
        <taxon>Actinomycetota</taxon>
        <taxon>Actinomycetes</taxon>
        <taxon>Micrococcales</taxon>
        <taxon>Micrococcaceae</taxon>
        <taxon>Tersicoccus</taxon>
    </lineage>
</organism>
<reference evidence="4" key="1">
    <citation type="journal article" date="2019" name="Int. J. Syst. Evol. Microbiol.">
        <title>The Global Catalogue of Microorganisms (GCM) 10K type strain sequencing project: providing services to taxonomists for standard genome sequencing and annotation.</title>
        <authorList>
            <consortium name="The Broad Institute Genomics Platform"/>
            <consortium name="The Broad Institute Genome Sequencing Center for Infectious Disease"/>
            <person name="Wu L."/>
            <person name="Ma J."/>
        </authorList>
    </citation>
    <scope>NUCLEOTIDE SEQUENCE [LARGE SCALE GENOMIC DNA]</scope>
    <source>
        <strain evidence="4">CGMCC 1.15480</strain>
    </source>
</reference>
<sequence>MSLFTVTYRYTPGSGAGRDEHRPAHLAFLQRLFDEGRLVVSGPTDATGPEPGALLVVRGDSVDDVDATMAGDPFARQGYVERTTRSWAPKFGAARLAETVVETVQTGSAAAR</sequence>
<feature type="domain" description="YCII-related" evidence="2">
    <location>
        <begin position="4"/>
        <end position="82"/>
    </location>
</feature>
<dbReference type="InterPro" id="IPR005545">
    <property type="entry name" value="YCII"/>
</dbReference>
<evidence type="ECO:0000313" key="3">
    <source>
        <dbReference type="EMBL" id="GGC97386.1"/>
    </source>
</evidence>
<comment type="caution">
    <text evidence="3">The sequence shown here is derived from an EMBL/GenBank/DDBJ whole genome shotgun (WGS) entry which is preliminary data.</text>
</comment>
<evidence type="ECO:0000256" key="1">
    <source>
        <dbReference type="ARBA" id="ARBA00007689"/>
    </source>
</evidence>
<dbReference type="EMBL" id="BMJI01000019">
    <property type="protein sequence ID" value="GGC97386.1"/>
    <property type="molecule type" value="Genomic_DNA"/>
</dbReference>
<dbReference type="InterPro" id="IPR011008">
    <property type="entry name" value="Dimeric_a/b-barrel"/>
</dbReference>
<proteinExistence type="inferred from homology"/>
<dbReference type="PANTHER" id="PTHR33606">
    <property type="entry name" value="PROTEIN YCII"/>
    <property type="match status" value="1"/>
</dbReference>
<accession>A0ABQ1PHY3</accession>
<dbReference type="SUPFAM" id="SSF54909">
    <property type="entry name" value="Dimeric alpha+beta barrel"/>
    <property type="match status" value="1"/>
</dbReference>
<keyword evidence="4" id="KW-1185">Reference proteome</keyword>
<name>A0ABQ1PHY3_9MICC</name>
<dbReference type="Proteomes" id="UP000597761">
    <property type="component" value="Unassembled WGS sequence"/>
</dbReference>
<dbReference type="PANTHER" id="PTHR33606:SF3">
    <property type="entry name" value="PROTEIN YCII"/>
    <property type="match status" value="1"/>
</dbReference>
<dbReference type="Gene3D" id="3.30.70.1060">
    <property type="entry name" value="Dimeric alpha+beta barrel"/>
    <property type="match status" value="1"/>
</dbReference>